<keyword evidence="1" id="KW-0472">Membrane</keyword>
<protein>
    <submittedName>
        <fullName evidence="2">Uncharacterized protein</fullName>
    </submittedName>
</protein>
<keyword evidence="1" id="KW-1133">Transmembrane helix</keyword>
<name>S7RV61_GLOTA</name>
<dbReference type="OrthoDB" id="3192156at2759"/>
<keyword evidence="1" id="KW-0812">Transmembrane</keyword>
<dbReference type="KEGG" id="gtr:GLOTRDRAFT_137305"/>
<dbReference type="OMA" id="WTATDLW"/>
<gene>
    <name evidence="2" type="ORF">GLOTRDRAFT_137305</name>
</gene>
<accession>S7RV61</accession>
<evidence type="ECO:0000313" key="3">
    <source>
        <dbReference type="Proteomes" id="UP000030669"/>
    </source>
</evidence>
<evidence type="ECO:0000256" key="1">
    <source>
        <dbReference type="SAM" id="Phobius"/>
    </source>
</evidence>
<reference evidence="2 3" key="1">
    <citation type="journal article" date="2012" name="Science">
        <title>The Paleozoic origin of enzymatic lignin decomposition reconstructed from 31 fungal genomes.</title>
        <authorList>
            <person name="Floudas D."/>
            <person name="Binder M."/>
            <person name="Riley R."/>
            <person name="Barry K."/>
            <person name="Blanchette R.A."/>
            <person name="Henrissat B."/>
            <person name="Martinez A.T."/>
            <person name="Otillar R."/>
            <person name="Spatafora J.W."/>
            <person name="Yadav J.S."/>
            <person name="Aerts A."/>
            <person name="Benoit I."/>
            <person name="Boyd A."/>
            <person name="Carlson A."/>
            <person name="Copeland A."/>
            <person name="Coutinho P.M."/>
            <person name="de Vries R.P."/>
            <person name="Ferreira P."/>
            <person name="Findley K."/>
            <person name="Foster B."/>
            <person name="Gaskell J."/>
            <person name="Glotzer D."/>
            <person name="Gorecki P."/>
            <person name="Heitman J."/>
            <person name="Hesse C."/>
            <person name="Hori C."/>
            <person name="Igarashi K."/>
            <person name="Jurgens J.A."/>
            <person name="Kallen N."/>
            <person name="Kersten P."/>
            <person name="Kohler A."/>
            <person name="Kuees U."/>
            <person name="Kumar T.K.A."/>
            <person name="Kuo A."/>
            <person name="LaButti K."/>
            <person name="Larrondo L.F."/>
            <person name="Lindquist E."/>
            <person name="Ling A."/>
            <person name="Lombard V."/>
            <person name="Lucas S."/>
            <person name="Lundell T."/>
            <person name="Martin R."/>
            <person name="McLaughlin D.J."/>
            <person name="Morgenstern I."/>
            <person name="Morin E."/>
            <person name="Murat C."/>
            <person name="Nagy L.G."/>
            <person name="Nolan M."/>
            <person name="Ohm R.A."/>
            <person name="Patyshakuliyeva A."/>
            <person name="Rokas A."/>
            <person name="Ruiz-Duenas F.J."/>
            <person name="Sabat G."/>
            <person name="Salamov A."/>
            <person name="Samejima M."/>
            <person name="Schmutz J."/>
            <person name="Slot J.C."/>
            <person name="St John F."/>
            <person name="Stenlid J."/>
            <person name="Sun H."/>
            <person name="Sun S."/>
            <person name="Syed K."/>
            <person name="Tsang A."/>
            <person name="Wiebenga A."/>
            <person name="Young D."/>
            <person name="Pisabarro A."/>
            <person name="Eastwood D.C."/>
            <person name="Martin F."/>
            <person name="Cullen D."/>
            <person name="Grigoriev I.V."/>
            <person name="Hibbett D.S."/>
        </authorList>
    </citation>
    <scope>NUCLEOTIDE SEQUENCE [LARGE SCALE GENOMIC DNA]</scope>
    <source>
        <strain evidence="2 3">ATCC 11539</strain>
    </source>
</reference>
<dbReference type="HOGENOM" id="CLU_850445_0_0_1"/>
<dbReference type="RefSeq" id="XP_007863777.1">
    <property type="nucleotide sequence ID" value="XM_007865586.1"/>
</dbReference>
<feature type="transmembrane region" description="Helical" evidence="1">
    <location>
        <begin position="20"/>
        <end position="40"/>
    </location>
</feature>
<dbReference type="EMBL" id="KB469298">
    <property type="protein sequence ID" value="EPQ58660.1"/>
    <property type="molecule type" value="Genomic_DNA"/>
</dbReference>
<dbReference type="GeneID" id="19303724"/>
<dbReference type="eggNOG" id="ENOG502SKKI">
    <property type="taxonomic scope" value="Eukaryota"/>
</dbReference>
<sequence>MSLVPFIELYRWALQPVAPFAWFGLSISTLDLAAAFRLCIVLRQIREGLRAQHVAKNGAAKLEQRSFVRDAASTLLVVYGGEMLMCPYLGTPPSFIVSGVVPVLYTAIQALVERLPASAIPQPSIHTELPLSLMDGLTRAFLLCTLIPPMVTANPHGALAGSPWTLLLTSLLTANTGFFLVNLGSLLAPTPLALATPPELLPYGWTTTDLWCAPLVTGVYATLTHAQPFWADVHAVAAGLLDQASSLDDGKVAPLDAESARAACAVLLAAMFATRAVKNFGGEWIQQTKPASASPSKAPARRSKKQ</sequence>
<keyword evidence="3" id="KW-1185">Reference proteome</keyword>
<evidence type="ECO:0000313" key="2">
    <source>
        <dbReference type="EMBL" id="EPQ58660.1"/>
    </source>
</evidence>
<dbReference type="AlphaFoldDB" id="S7RV61"/>
<organism evidence="2 3">
    <name type="scientific">Gloeophyllum trabeum (strain ATCC 11539 / FP-39264 / Madison 617)</name>
    <name type="common">Brown rot fungus</name>
    <dbReference type="NCBI Taxonomy" id="670483"/>
    <lineage>
        <taxon>Eukaryota</taxon>
        <taxon>Fungi</taxon>
        <taxon>Dikarya</taxon>
        <taxon>Basidiomycota</taxon>
        <taxon>Agaricomycotina</taxon>
        <taxon>Agaricomycetes</taxon>
        <taxon>Gloeophyllales</taxon>
        <taxon>Gloeophyllaceae</taxon>
        <taxon>Gloeophyllum</taxon>
    </lineage>
</organism>
<dbReference type="Proteomes" id="UP000030669">
    <property type="component" value="Unassembled WGS sequence"/>
</dbReference>
<proteinExistence type="predicted"/>